<dbReference type="GO" id="GO:0006406">
    <property type="term" value="P:mRNA export from nucleus"/>
    <property type="evidence" value="ECO:0007669"/>
    <property type="project" value="TreeGrafter"/>
</dbReference>
<dbReference type="EMBL" id="KN824280">
    <property type="protein sequence ID" value="KIM32181.1"/>
    <property type="molecule type" value="Genomic_DNA"/>
</dbReference>
<evidence type="ECO:0000256" key="1">
    <source>
        <dbReference type="SAM" id="MobiDB-lite"/>
    </source>
</evidence>
<feature type="compositionally biased region" description="Basic and acidic residues" evidence="1">
    <location>
        <begin position="453"/>
        <end position="467"/>
    </location>
</feature>
<protein>
    <recommendedName>
        <fullName evidence="4">THO complex subunit 1</fullName>
    </recommendedName>
</protein>
<evidence type="ECO:0008006" key="4">
    <source>
        <dbReference type="Google" id="ProtNLM"/>
    </source>
</evidence>
<feature type="region of interest" description="Disordered" evidence="1">
    <location>
        <begin position="453"/>
        <end position="488"/>
    </location>
</feature>
<dbReference type="AlphaFoldDB" id="A0A0C3BL55"/>
<name>A0A0C3BL55_SERVB</name>
<dbReference type="Pfam" id="PF11957">
    <property type="entry name" value="efThoc1"/>
    <property type="match status" value="1"/>
</dbReference>
<accession>A0A0C3BL55</accession>
<feature type="region of interest" description="Disordered" evidence="1">
    <location>
        <begin position="514"/>
        <end position="541"/>
    </location>
</feature>
<dbReference type="OrthoDB" id="9402762at2759"/>
<dbReference type="PANTHER" id="PTHR13265:SF0">
    <property type="entry name" value="HPR1"/>
    <property type="match status" value="1"/>
</dbReference>
<dbReference type="GO" id="GO:0000445">
    <property type="term" value="C:THO complex part of transcription export complex"/>
    <property type="evidence" value="ECO:0007669"/>
    <property type="project" value="TreeGrafter"/>
</dbReference>
<dbReference type="PANTHER" id="PTHR13265">
    <property type="entry name" value="THO COMPLEX SUBUNIT 1"/>
    <property type="match status" value="1"/>
</dbReference>
<dbReference type="Proteomes" id="UP000054097">
    <property type="component" value="Unassembled WGS sequence"/>
</dbReference>
<proteinExistence type="predicted"/>
<evidence type="ECO:0000313" key="2">
    <source>
        <dbReference type="EMBL" id="KIM32181.1"/>
    </source>
</evidence>
<feature type="compositionally biased region" description="Basic and acidic residues" evidence="1">
    <location>
        <begin position="40"/>
        <end position="61"/>
    </location>
</feature>
<keyword evidence="3" id="KW-1185">Reference proteome</keyword>
<organism evidence="2 3">
    <name type="scientific">Serendipita vermifera MAFF 305830</name>
    <dbReference type="NCBI Taxonomy" id="933852"/>
    <lineage>
        <taxon>Eukaryota</taxon>
        <taxon>Fungi</taxon>
        <taxon>Dikarya</taxon>
        <taxon>Basidiomycota</taxon>
        <taxon>Agaricomycotina</taxon>
        <taxon>Agaricomycetes</taxon>
        <taxon>Sebacinales</taxon>
        <taxon>Serendipitaceae</taxon>
        <taxon>Serendipita</taxon>
    </lineage>
</organism>
<gene>
    <name evidence="2" type="ORF">M408DRAFT_215129</name>
</gene>
<reference evidence="2 3" key="1">
    <citation type="submission" date="2014-04" db="EMBL/GenBank/DDBJ databases">
        <authorList>
            <consortium name="DOE Joint Genome Institute"/>
            <person name="Kuo A."/>
            <person name="Zuccaro A."/>
            <person name="Kohler A."/>
            <person name="Nagy L.G."/>
            <person name="Floudas D."/>
            <person name="Copeland A."/>
            <person name="Barry K.W."/>
            <person name="Cichocki N."/>
            <person name="Veneault-Fourrey C."/>
            <person name="LaButti K."/>
            <person name="Lindquist E.A."/>
            <person name="Lipzen A."/>
            <person name="Lundell T."/>
            <person name="Morin E."/>
            <person name="Murat C."/>
            <person name="Sun H."/>
            <person name="Tunlid A."/>
            <person name="Henrissat B."/>
            <person name="Grigoriev I.V."/>
            <person name="Hibbett D.S."/>
            <person name="Martin F."/>
            <person name="Nordberg H.P."/>
            <person name="Cantor M.N."/>
            <person name="Hua S.X."/>
        </authorList>
    </citation>
    <scope>NUCLEOTIDE SEQUENCE [LARGE SCALE GENOMIC DNA]</scope>
    <source>
        <strain evidence="2 3">MAFF 305830</strain>
    </source>
</reference>
<feature type="region of interest" description="Disordered" evidence="1">
    <location>
        <begin position="1"/>
        <end position="61"/>
    </location>
</feature>
<reference evidence="3" key="2">
    <citation type="submission" date="2015-01" db="EMBL/GenBank/DDBJ databases">
        <title>Evolutionary Origins and Diversification of the Mycorrhizal Mutualists.</title>
        <authorList>
            <consortium name="DOE Joint Genome Institute"/>
            <consortium name="Mycorrhizal Genomics Consortium"/>
            <person name="Kohler A."/>
            <person name="Kuo A."/>
            <person name="Nagy L.G."/>
            <person name="Floudas D."/>
            <person name="Copeland A."/>
            <person name="Barry K.W."/>
            <person name="Cichocki N."/>
            <person name="Veneault-Fourrey C."/>
            <person name="LaButti K."/>
            <person name="Lindquist E.A."/>
            <person name="Lipzen A."/>
            <person name="Lundell T."/>
            <person name="Morin E."/>
            <person name="Murat C."/>
            <person name="Riley R."/>
            <person name="Ohm R."/>
            <person name="Sun H."/>
            <person name="Tunlid A."/>
            <person name="Henrissat B."/>
            <person name="Grigoriev I.V."/>
            <person name="Hibbett D.S."/>
            <person name="Martin F."/>
        </authorList>
    </citation>
    <scope>NUCLEOTIDE SEQUENCE [LARGE SCALE GENOMIC DNA]</scope>
    <source>
        <strain evidence="3">MAFF 305830</strain>
    </source>
</reference>
<feature type="region of interest" description="Disordered" evidence="1">
    <location>
        <begin position="121"/>
        <end position="146"/>
    </location>
</feature>
<dbReference type="STRING" id="933852.A0A0C3BL55"/>
<sequence length="541" mass="61619">MNDIFPLSERSGVNLRGEYGPPWEGPPEPQEGKATVLSEAAKEEERKAGVKDDAGDVKMGEGEIAEPTPEQKKSLLYKTFWFMQYPFSKPPALAEVDMFKAFQLSVNAILPILSEASKKERTLAGSKAGAKRKRESQDPQEIKPSFTRREQHKDYAFAKYLSSPELLELEIADTNFRRQFLFQLLILLQHLRNFTETEKAKWMESRNRSLHMDFTLADTDENWVKEVNGKVILELRLTSPEGREFEEMTRVILEREQNWIKWKNNLCPSFEVPPVPEEVEEELRAKRRQLMAPPEAWKWSHGTESLSEIWEMGYQDLYNLQSFRPVPEAPSFLQDIEGVDKRMALRKAQIERTIPRPEVPVNDEAKPLAADGKVEDSKASKPAVAASAFAAEKEKRFQKDQMIQNFEQQKQTYSWLALRSASRQYLHLFDKIGTGDVEKLVERIKDSEKVVKHEDDVNETLSDKGEGEGPSETADVEMESQEVKAEGADVKMEVTEAPIKEEPPVQVPVVEVTEAPEKTDDGDPTLTTVPANAMEVDQSIP</sequence>
<feature type="compositionally biased region" description="Basic and acidic residues" evidence="1">
    <location>
        <begin position="135"/>
        <end position="146"/>
    </location>
</feature>
<evidence type="ECO:0000313" key="3">
    <source>
        <dbReference type="Proteomes" id="UP000054097"/>
    </source>
</evidence>
<dbReference type="HOGENOM" id="CLU_037548_0_0_1"/>
<dbReference type="InterPro" id="IPR021861">
    <property type="entry name" value="THO_THOC1"/>
</dbReference>